<organism evidence="1">
    <name type="scientific">marine sediment metagenome</name>
    <dbReference type="NCBI Taxonomy" id="412755"/>
    <lineage>
        <taxon>unclassified sequences</taxon>
        <taxon>metagenomes</taxon>
        <taxon>ecological metagenomes</taxon>
    </lineage>
</organism>
<reference evidence="1" key="1">
    <citation type="journal article" date="2015" name="Nature">
        <title>Complex archaea that bridge the gap between prokaryotes and eukaryotes.</title>
        <authorList>
            <person name="Spang A."/>
            <person name="Saw J.H."/>
            <person name="Jorgensen S.L."/>
            <person name="Zaremba-Niedzwiedzka K."/>
            <person name="Martijn J."/>
            <person name="Lind A.E."/>
            <person name="van Eijk R."/>
            <person name="Schleper C."/>
            <person name="Guy L."/>
            <person name="Ettema T.J."/>
        </authorList>
    </citation>
    <scope>NUCLEOTIDE SEQUENCE</scope>
</reference>
<dbReference type="AlphaFoldDB" id="A0A0F9WK71"/>
<protein>
    <recommendedName>
        <fullName evidence="2">Lipoprotein</fullName>
    </recommendedName>
</protein>
<accession>A0A0F9WK71</accession>
<proteinExistence type="predicted"/>
<dbReference type="EMBL" id="LAZR01000256">
    <property type="protein sequence ID" value="KKN78868.1"/>
    <property type="molecule type" value="Genomic_DNA"/>
</dbReference>
<evidence type="ECO:0008006" key="2">
    <source>
        <dbReference type="Google" id="ProtNLM"/>
    </source>
</evidence>
<name>A0A0F9WK71_9ZZZZ</name>
<evidence type="ECO:0000313" key="1">
    <source>
        <dbReference type="EMBL" id="KKN78868.1"/>
    </source>
</evidence>
<sequence length="127" mass="14031">MKKTMTILLVAFLLSSGCATIRKSAIDLSIENVKNAETIREVSTNCLSVWPIQSGFIKGALGSRINELPNEVTDAIIELDRLAELPEQSDYELGLFLGLKVRLLGSVSQKAIEKYAPNIIEYMQLAF</sequence>
<dbReference type="PROSITE" id="PS51257">
    <property type="entry name" value="PROKAR_LIPOPROTEIN"/>
    <property type="match status" value="1"/>
</dbReference>
<comment type="caution">
    <text evidence="1">The sequence shown here is derived from an EMBL/GenBank/DDBJ whole genome shotgun (WGS) entry which is preliminary data.</text>
</comment>
<gene>
    <name evidence="1" type="ORF">LCGC14_0346400</name>
</gene>